<accession>A0AAV1VML1</accession>
<evidence type="ECO:0000256" key="1">
    <source>
        <dbReference type="SAM" id="MobiDB-lite"/>
    </source>
</evidence>
<dbReference type="Proteomes" id="UP001162060">
    <property type="component" value="Unassembled WGS sequence"/>
</dbReference>
<reference evidence="2" key="1">
    <citation type="submission" date="2024-01" db="EMBL/GenBank/DDBJ databases">
        <authorList>
            <person name="Webb A."/>
        </authorList>
    </citation>
    <scope>NUCLEOTIDE SEQUENCE</scope>
    <source>
        <strain evidence="2">Pm1</strain>
    </source>
</reference>
<protein>
    <submittedName>
        <fullName evidence="2">Uncharacterized protein</fullName>
    </submittedName>
</protein>
<organism evidence="2 3">
    <name type="scientific">Peronospora matthiolae</name>
    <dbReference type="NCBI Taxonomy" id="2874970"/>
    <lineage>
        <taxon>Eukaryota</taxon>
        <taxon>Sar</taxon>
        <taxon>Stramenopiles</taxon>
        <taxon>Oomycota</taxon>
        <taxon>Peronosporomycetes</taxon>
        <taxon>Peronosporales</taxon>
        <taxon>Peronosporaceae</taxon>
        <taxon>Peronospora</taxon>
    </lineage>
</organism>
<dbReference type="AlphaFoldDB" id="A0AAV1VML1"/>
<dbReference type="EMBL" id="CAKLBY020000378">
    <property type="protein sequence ID" value="CAK7947497.1"/>
    <property type="molecule type" value="Genomic_DNA"/>
</dbReference>
<feature type="region of interest" description="Disordered" evidence="1">
    <location>
        <begin position="42"/>
        <end position="62"/>
    </location>
</feature>
<name>A0AAV1VML1_9STRA</name>
<gene>
    <name evidence="2" type="ORF">PM001_LOCUS32647</name>
</gene>
<evidence type="ECO:0000313" key="3">
    <source>
        <dbReference type="Proteomes" id="UP001162060"/>
    </source>
</evidence>
<proteinExistence type="predicted"/>
<sequence>MTLMMVITIMTMPTDSPPPTAITQVKKIREVPTRYQAYSTLRGRTSLGSKPSNNCADGSSHL</sequence>
<comment type="caution">
    <text evidence="2">The sequence shown here is derived from an EMBL/GenBank/DDBJ whole genome shotgun (WGS) entry which is preliminary data.</text>
</comment>
<evidence type="ECO:0000313" key="2">
    <source>
        <dbReference type="EMBL" id="CAK7947497.1"/>
    </source>
</evidence>